<evidence type="ECO:0000256" key="2">
    <source>
        <dbReference type="ARBA" id="ARBA00000816"/>
    </source>
</evidence>
<dbReference type="Pfam" id="PF00561">
    <property type="entry name" value="Abhydrolase_1"/>
    <property type="match status" value="1"/>
</dbReference>
<evidence type="ECO:0000256" key="11">
    <source>
        <dbReference type="ARBA" id="ARBA00022832"/>
    </source>
</evidence>
<evidence type="ECO:0000256" key="12">
    <source>
        <dbReference type="ARBA" id="ARBA00023098"/>
    </source>
</evidence>
<evidence type="ECO:0000256" key="4">
    <source>
        <dbReference type="ARBA" id="ARBA00004502"/>
    </source>
</evidence>
<comment type="catalytic activity">
    <reaction evidence="1">
        <text>a 1-acyl-sn-glycero-3-phosphate + an acyl-CoA = a 1,2-diacyl-sn-glycero-3-phosphate + CoA</text>
        <dbReference type="Rhea" id="RHEA:19709"/>
        <dbReference type="ChEBI" id="CHEBI:57287"/>
        <dbReference type="ChEBI" id="CHEBI:57970"/>
        <dbReference type="ChEBI" id="CHEBI:58342"/>
        <dbReference type="ChEBI" id="CHEBI:58608"/>
        <dbReference type="EC" id="2.3.1.51"/>
    </reaction>
    <physiologicalReaction direction="left-to-right" evidence="1">
        <dbReference type="Rhea" id="RHEA:19710"/>
    </physiologicalReaction>
</comment>
<keyword evidence="10" id="KW-0221">Differentiation</keyword>
<evidence type="ECO:0000256" key="19">
    <source>
        <dbReference type="ARBA" id="ARBA00047525"/>
    </source>
</evidence>
<comment type="catalytic activity">
    <reaction evidence="19">
        <text>1-hexadecanoyl-sn-glycero-3-phosphate + (9Z)-octadecenoyl-CoA = 1-hexadecanoyl-2-(9Z-octadecenoyl)-sn-glycero-3-phosphate + CoA</text>
        <dbReference type="Rhea" id="RHEA:33187"/>
        <dbReference type="ChEBI" id="CHEBI:57287"/>
        <dbReference type="ChEBI" id="CHEBI:57387"/>
        <dbReference type="ChEBI" id="CHEBI:57518"/>
        <dbReference type="ChEBI" id="CHEBI:64839"/>
    </reaction>
    <physiologicalReaction direction="left-to-right" evidence="19">
        <dbReference type="Rhea" id="RHEA:33188"/>
    </physiologicalReaction>
</comment>
<gene>
    <name evidence="26" type="ORF">DSTB1V02_LOCUS5678</name>
</gene>
<dbReference type="EMBL" id="LR900477">
    <property type="protein sequence ID" value="CAD7245812.1"/>
    <property type="molecule type" value="Genomic_DNA"/>
</dbReference>
<evidence type="ECO:0000256" key="16">
    <source>
        <dbReference type="ARBA" id="ARBA00040731"/>
    </source>
</evidence>
<comment type="catalytic activity">
    <reaction evidence="23">
        <text>1-(9Z-octadecenoyl)-sn-glycero-3-phosphate + (5Z,8Z,11Z,14Z)-eicosatetraenoyl-CoA = 1-(9Z)-octadecenoyl-2-(5Z,8Z,11Z,14Z)-eicosatetraenoyl-sn-glycero-3-phosphate + CoA</text>
        <dbReference type="Rhea" id="RHEA:37443"/>
        <dbReference type="ChEBI" id="CHEBI:57287"/>
        <dbReference type="ChEBI" id="CHEBI:57368"/>
        <dbReference type="ChEBI" id="CHEBI:74544"/>
        <dbReference type="ChEBI" id="CHEBI:74928"/>
    </reaction>
    <physiologicalReaction direction="left-to-right" evidence="23">
        <dbReference type="Rhea" id="RHEA:37444"/>
    </physiologicalReaction>
</comment>
<evidence type="ECO:0000256" key="14">
    <source>
        <dbReference type="ARBA" id="ARBA00036296"/>
    </source>
</evidence>
<keyword evidence="8" id="KW-0551">Lipid droplet</keyword>
<comment type="similarity">
    <text evidence="15">Belongs to the peptidase S33 family. ABHD4/ABHD5 subfamily.</text>
</comment>
<dbReference type="GO" id="GO:0006654">
    <property type="term" value="P:phosphatidic acid biosynthetic process"/>
    <property type="evidence" value="ECO:0007669"/>
    <property type="project" value="TreeGrafter"/>
</dbReference>
<dbReference type="GO" id="GO:0005739">
    <property type="term" value="C:mitochondrion"/>
    <property type="evidence" value="ECO:0007669"/>
    <property type="project" value="TreeGrafter"/>
</dbReference>
<evidence type="ECO:0000256" key="13">
    <source>
        <dbReference type="ARBA" id="ARBA00023315"/>
    </source>
</evidence>
<organism evidence="26">
    <name type="scientific">Darwinula stevensoni</name>
    <dbReference type="NCBI Taxonomy" id="69355"/>
    <lineage>
        <taxon>Eukaryota</taxon>
        <taxon>Metazoa</taxon>
        <taxon>Ecdysozoa</taxon>
        <taxon>Arthropoda</taxon>
        <taxon>Crustacea</taxon>
        <taxon>Oligostraca</taxon>
        <taxon>Ostracoda</taxon>
        <taxon>Podocopa</taxon>
        <taxon>Podocopida</taxon>
        <taxon>Darwinulocopina</taxon>
        <taxon>Darwinuloidea</taxon>
        <taxon>Darwinulidae</taxon>
        <taxon>Darwinula</taxon>
    </lineage>
</organism>
<evidence type="ECO:0000256" key="21">
    <source>
        <dbReference type="ARBA" id="ARBA00047849"/>
    </source>
</evidence>
<dbReference type="InterPro" id="IPR029058">
    <property type="entry name" value="AB_hydrolase_fold"/>
</dbReference>
<dbReference type="AlphaFoldDB" id="A0A7R8XA93"/>
<dbReference type="PRINTS" id="PR00111">
    <property type="entry name" value="ABHYDROLASE"/>
</dbReference>
<evidence type="ECO:0000256" key="10">
    <source>
        <dbReference type="ARBA" id="ARBA00022782"/>
    </source>
</evidence>
<feature type="domain" description="AB hydrolase-1" evidence="25">
    <location>
        <begin position="50"/>
        <end position="308"/>
    </location>
</feature>
<evidence type="ECO:0000256" key="9">
    <source>
        <dbReference type="ARBA" id="ARBA00022679"/>
    </source>
</evidence>
<dbReference type="GO" id="GO:0003841">
    <property type="term" value="F:1-acylglycerol-3-phosphate O-acyltransferase activity"/>
    <property type="evidence" value="ECO:0007669"/>
    <property type="project" value="UniProtKB-EC"/>
</dbReference>
<sequence>MAALRSAEEKLLAVVKSRLRGRYIDIGNSVGNKKCKIWTLSLNEASKCLPLVMLHGFASGVGLWCMNFDAFASTRPVHAFDILGFGRSSRPSFSSDALEAEGQMVQSIEDWRKAMGLEEFILMGHSMGGFLAASYAIRFPDRVKHLILADPWGFPEKPINQEKFNIPTWVRVIATVLQPFNPLWGVRAAGPLGPKLVAKIRPDLIKKFSSIIPNSDEVIPNYIYHCNAQTPSGESAFHAMMAQFGWAKYPMINRIDSLNKEIPITLIYGSRSWVDQTPGNEIKAKRPDSYVEIQAINGAGHHVYADRPENFNHLVNIACDSTEHGSLFTTN</sequence>
<proteinExistence type="inferred from homology"/>
<dbReference type="OrthoDB" id="7457040at2759"/>
<evidence type="ECO:0000256" key="3">
    <source>
        <dbReference type="ARBA" id="ARBA00004496"/>
    </source>
</evidence>
<comment type="catalytic activity">
    <reaction evidence="22">
        <text>1-(5Z,8Z,11Z,14Z-eicosatetraenoyl)-sn-glycero-3-phosphate + (9Z)-octadecenoyl-CoA = 1-(5Z,8Z,11Z,14Z)-eicosatetraenoyl-2-(9Z)-octadecenoyl-sn-glycero-3-phosphate + CoA</text>
        <dbReference type="Rhea" id="RHEA:37455"/>
        <dbReference type="ChEBI" id="CHEBI:57287"/>
        <dbReference type="ChEBI" id="CHEBI:57387"/>
        <dbReference type="ChEBI" id="CHEBI:74938"/>
        <dbReference type="ChEBI" id="CHEBI:74941"/>
    </reaction>
    <physiologicalReaction direction="left-to-right" evidence="22">
        <dbReference type="Rhea" id="RHEA:37456"/>
    </physiologicalReaction>
</comment>
<dbReference type="FunFam" id="3.40.50.1820:FF:000019">
    <property type="entry name" value="1-acylglycerol-3-phosphate O-acyltransferase ABHD5"/>
    <property type="match status" value="1"/>
</dbReference>
<protein>
    <recommendedName>
        <fullName evidence="16">1-acylglycerol-3-phosphate O-acyltransferase ABHD5</fullName>
        <ecNumber evidence="5">2.3.1.51</ecNumber>
    </recommendedName>
    <alternativeName>
        <fullName evidence="17">Abhydrolase domain-containing protein 5</fullName>
    </alternativeName>
</protein>
<keyword evidence="9" id="KW-0808">Transferase</keyword>
<keyword evidence="6" id="KW-0963">Cytoplasm</keyword>
<evidence type="ECO:0000256" key="20">
    <source>
        <dbReference type="ARBA" id="ARBA00047543"/>
    </source>
</evidence>
<evidence type="ECO:0000256" key="15">
    <source>
        <dbReference type="ARBA" id="ARBA00038097"/>
    </source>
</evidence>
<evidence type="ECO:0000256" key="7">
    <source>
        <dbReference type="ARBA" id="ARBA00022516"/>
    </source>
</evidence>
<dbReference type="GO" id="GO:0030154">
    <property type="term" value="P:cell differentiation"/>
    <property type="evidence" value="ECO:0007669"/>
    <property type="project" value="UniProtKB-KW"/>
</dbReference>
<evidence type="ECO:0000259" key="25">
    <source>
        <dbReference type="Pfam" id="PF00561"/>
    </source>
</evidence>
<reference evidence="26" key="1">
    <citation type="submission" date="2020-11" db="EMBL/GenBank/DDBJ databases">
        <authorList>
            <person name="Tran Van P."/>
        </authorList>
    </citation>
    <scope>NUCLEOTIDE SEQUENCE</scope>
</reference>
<keyword evidence="7" id="KW-0444">Lipid biosynthesis</keyword>
<dbReference type="SUPFAM" id="SSF53474">
    <property type="entry name" value="alpha/beta-Hydrolases"/>
    <property type="match status" value="1"/>
</dbReference>
<comment type="catalytic activity">
    <reaction evidence="20">
        <text>1-octadecanoyl-sn-glycero-3-phosphate + (9Z)-octadecenoyl-CoA = 1-octadecanoyl-2-(9Z-octadecenoyl)-sn-glycero-3-phosphate + CoA</text>
        <dbReference type="Rhea" id="RHEA:37163"/>
        <dbReference type="ChEBI" id="CHEBI:57287"/>
        <dbReference type="ChEBI" id="CHEBI:57387"/>
        <dbReference type="ChEBI" id="CHEBI:74560"/>
        <dbReference type="ChEBI" id="CHEBI:74565"/>
    </reaction>
    <physiologicalReaction direction="left-to-right" evidence="20">
        <dbReference type="Rhea" id="RHEA:37164"/>
    </physiologicalReaction>
</comment>
<dbReference type="Gene3D" id="3.40.50.1820">
    <property type="entry name" value="alpha/beta hydrolase"/>
    <property type="match status" value="1"/>
</dbReference>
<evidence type="ECO:0000256" key="1">
    <source>
        <dbReference type="ARBA" id="ARBA00000300"/>
    </source>
</evidence>
<dbReference type="EC" id="2.3.1.51" evidence="5"/>
<evidence type="ECO:0000256" key="18">
    <source>
        <dbReference type="ARBA" id="ARBA00045357"/>
    </source>
</evidence>
<comment type="catalytic activity">
    <reaction evidence="14">
        <text>1-(9Z-octadecenoyl)-sn-glycero-3-phosphate + octadecanoyl-CoA = 1-(9Z-octadecenoyl)-2-octadecanoyl-sn-glycero-3-phosphate + CoA</text>
        <dbReference type="Rhea" id="RHEA:37147"/>
        <dbReference type="ChEBI" id="CHEBI:57287"/>
        <dbReference type="ChEBI" id="CHEBI:57394"/>
        <dbReference type="ChEBI" id="CHEBI:74544"/>
        <dbReference type="ChEBI" id="CHEBI:74552"/>
    </reaction>
    <physiologicalReaction direction="left-to-right" evidence="14">
        <dbReference type="Rhea" id="RHEA:37148"/>
    </physiologicalReaction>
</comment>
<comment type="catalytic activity">
    <reaction evidence="2">
        <text>1-(9Z-octadecenoyl)-sn-glycero-3-phosphate + hexadecanoyl-CoA = 1-(9Z)-octadecenoyl-2-hexadecanoyl-sn-glycero-3-phosphate + CoA</text>
        <dbReference type="Rhea" id="RHEA:37143"/>
        <dbReference type="ChEBI" id="CHEBI:57287"/>
        <dbReference type="ChEBI" id="CHEBI:57379"/>
        <dbReference type="ChEBI" id="CHEBI:74544"/>
        <dbReference type="ChEBI" id="CHEBI:74551"/>
    </reaction>
    <physiologicalReaction direction="left-to-right" evidence="2">
        <dbReference type="Rhea" id="RHEA:37144"/>
    </physiologicalReaction>
</comment>
<accession>A0A7R8XA93</accession>
<evidence type="ECO:0000256" key="23">
    <source>
        <dbReference type="ARBA" id="ARBA00048770"/>
    </source>
</evidence>
<keyword evidence="13" id="KW-0012">Acyltransferase</keyword>
<name>A0A7R8XA93_9CRUS</name>
<evidence type="ECO:0000313" key="27">
    <source>
        <dbReference type="Proteomes" id="UP000677054"/>
    </source>
</evidence>
<evidence type="ECO:0000256" key="22">
    <source>
        <dbReference type="ARBA" id="ARBA00048632"/>
    </source>
</evidence>
<keyword evidence="11" id="KW-0276">Fatty acid metabolism</keyword>
<evidence type="ECO:0000256" key="5">
    <source>
        <dbReference type="ARBA" id="ARBA00013211"/>
    </source>
</evidence>
<comment type="function">
    <text evidence="18">Coenzyme A-dependent lysophosphatidic acid acyltransferase that catalyzes the transfer of an acyl group on a lysophosphatidic acid. Functions preferentially with 1-oleoyl-lysophosphatidic acid followed by 1-palmitoyl-lysophosphatidic acid, 1-stearoyl-lysophosphatidic acid and 1-arachidonoyl-lysophosphatidic acid as lipid acceptor. Functions preferentially with arachidonoyl-CoA followed by oleoyl-CoA as acyl group donors. Functions in phosphatidic acid biosynthesis. May regulate the cellular storage of triacylglycerol through activation of the phospholipase PNPLA2. Involved in keratinocyte differentiation. Regulates lipid droplet fusion.</text>
</comment>
<evidence type="ECO:0000256" key="6">
    <source>
        <dbReference type="ARBA" id="ARBA00022490"/>
    </source>
</evidence>
<comment type="catalytic activity">
    <reaction evidence="21">
        <text>eicosanoyl-CoA + 1-(9Z-octadecenoyl)-sn-glycero-3-phosphate = 1-(9Z)-octadecenoyl-2-eicosanoyl-sn-glycero-3-phosphate + CoA</text>
        <dbReference type="Rhea" id="RHEA:37451"/>
        <dbReference type="ChEBI" id="CHEBI:57287"/>
        <dbReference type="ChEBI" id="CHEBI:57380"/>
        <dbReference type="ChEBI" id="CHEBI:74544"/>
        <dbReference type="ChEBI" id="CHEBI:74937"/>
    </reaction>
    <physiologicalReaction direction="left-to-right" evidence="21">
        <dbReference type="Rhea" id="RHEA:37452"/>
    </physiologicalReaction>
</comment>
<evidence type="ECO:0000256" key="24">
    <source>
        <dbReference type="ARBA" id="ARBA00049561"/>
    </source>
</evidence>
<evidence type="ECO:0000256" key="8">
    <source>
        <dbReference type="ARBA" id="ARBA00022677"/>
    </source>
</evidence>
<dbReference type="Proteomes" id="UP000677054">
    <property type="component" value="Unassembled WGS sequence"/>
</dbReference>
<evidence type="ECO:0000256" key="17">
    <source>
        <dbReference type="ARBA" id="ARBA00042413"/>
    </source>
</evidence>
<dbReference type="GO" id="GO:0005811">
    <property type="term" value="C:lipid droplet"/>
    <property type="evidence" value="ECO:0007669"/>
    <property type="project" value="UniProtKB-SubCell"/>
</dbReference>
<evidence type="ECO:0000313" key="26">
    <source>
        <dbReference type="EMBL" id="CAD7245812.1"/>
    </source>
</evidence>
<dbReference type="GO" id="GO:0052689">
    <property type="term" value="F:carboxylic ester hydrolase activity"/>
    <property type="evidence" value="ECO:0007669"/>
    <property type="project" value="TreeGrafter"/>
</dbReference>
<dbReference type="GO" id="GO:0055088">
    <property type="term" value="P:lipid homeostasis"/>
    <property type="evidence" value="ECO:0007669"/>
    <property type="project" value="TreeGrafter"/>
</dbReference>
<dbReference type="GO" id="GO:0006631">
    <property type="term" value="P:fatty acid metabolic process"/>
    <property type="evidence" value="ECO:0007669"/>
    <property type="project" value="UniProtKB-KW"/>
</dbReference>
<comment type="catalytic activity">
    <reaction evidence="24">
        <text>1-(9Z-octadecenoyl)-sn-glycero-3-phosphate + (9Z)-octadecenoyl-CoA = 1,2-di-(9Z-octadecenoyl)-sn-glycero-3-phosphate + CoA</text>
        <dbReference type="Rhea" id="RHEA:37131"/>
        <dbReference type="ChEBI" id="CHEBI:57287"/>
        <dbReference type="ChEBI" id="CHEBI:57387"/>
        <dbReference type="ChEBI" id="CHEBI:74544"/>
        <dbReference type="ChEBI" id="CHEBI:74546"/>
    </reaction>
    <physiologicalReaction direction="left-to-right" evidence="24">
        <dbReference type="Rhea" id="RHEA:37132"/>
    </physiologicalReaction>
</comment>
<keyword evidence="27" id="KW-1185">Reference proteome</keyword>
<comment type="subcellular location">
    <subcellularLocation>
        <location evidence="3">Cytoplasm</location>
    </subcellularLocation>
    <subcellularLocation>
        <location evidence="4">Lipid droplet</location>
    </subcellularLocation>
</comment>
<keyword evidence="12" id="KW-0443">Lipid metabolism</keyword>
<dbReference type="PANTHER" id="PTHR42886">
    <property type="entry name" value="RE40534P-RELATED"/>
    <property type="match status" value="1"/>
</dbReference>
<dbReference type="PANTHER" id="PTHR42886:SF29">
    <property type="entry name" value="PUMMELIG, ISOFORM A"/>
    <property type="match status" value="1"/>
</dbReference>
<dbReference type="InterPro" id="IPR000073">
    <property type="entry name" value="AB_hydrolase_1"/>
</dbReference>
<dbReference type="EMBL" id="CAJPEV010000960">
    <property type="protein sequence ID" value="CAG0889780.1"/>
    <property type="molecule type" value="Genomic_DNA"/>
</dbReference>